<dbReference type="OrthoDB" id="7871801at2"/>
<keyword evidence="1" id="KW-0472">Membrane</keyword>
<evidence type="ECO:0000313" key="2">
    <source>
        <dbReference type="EMBL" id="SHH55392.1"/>
    </source>
</evidence>
<keyword evidence="3" id="KW-1185">Reference proteome</keyword>
<feature type="transmembrane region" description="Helical" evidence="1">
    <location>
        <begin position="53"/>
        <end position="73"/>
    </location>
</feature>
<dbReference type="RefSeq" id="WP_072793582.1">
    <property type="nucleotide sequence ID" value="NZ_FQWM01000006.1"/>
</dbReference>
<keyword evidence="1" id="KW-0812">Transmembrane</keyword>
<organism evidence="2 3">
    <name type="scientific">Cognatishimia maritima</name>
    <dbReference type="NCBI Taxonomy" id="870908"/>
    <lineage>
        <taxon>Bacteria</taxon>
        <taxon>Pseudomonadati</taxon>
        <taxon>Pseudomonadota</taxon>
        <taxon>Alphaproteobacteria</taxon>
        <taxon>Rhodobacterales</taxon>
        <taxon>Paracoccaceae</taxon>
        <taxon>Cognatishimia</taxon>
    </lineage>
</organism>
<dbReference type="AlphaFoldDB" id="A0A1M5TX75"/>
<name>A0A1M5TX75_9RHOB</name>
<protein>
    <submittedName>
        <fullName evidence="2">Uncharacterized protein</fullName>
    </submittedName>
</protein>
<accession>A0A1M5TX75</accession>
<reference evidence="3" key="1">
    <citation type="submission" date="2016-11" db="EMBL/GenBank/DDBJ databases">
        <authorList>
            <person name="Varghese N."/>
            <person name="Submissions S."/>
        </authorList>
    </citation>
    <scope>NUCLEOTIDE SEQUENCE [LARGE SCALE GENOMIC DNA]</scope>
    <source>
        <strain evidence="3">DSM 28223</strain>
    </source>
</reference>
<proteinExistence type="predicted"/>
<gene>
    <name evidence="2" type="ORF">SAMN04488044_2728</name>
</gene>
<sequence>MQGPRASIFLERQTYRRRRLIDWIKFLPVLGFVLWMIPLLWDTGGDDTVSTGAALIYIFLIWFLLVLASYVSARSLKTALDRRDQAMSQVTDEQP</sequence>
<keyword evidence="1" id="KW-1133">Transmembrane helix</keyword>
<evidence type="ECO:0000313" key="3">
    <source>
        <dbReference type="Proteomes" id="UP000184211"/>
    </source>
</evidence>
<dbReference type="STRING" id="870908.SAMN04488044_2728"/>
<dbReference type="EMBL" id="FQWM01000006">
    <property type="protein sequence ID" value="SHH55392.1"/>
    <property type="molecule type" value="Genomic_DNA"/>
</dbReference>
<evidence type="ECO:0000256" key="1">
    <source>
        <dbReference type="SAM" id="Phobius"/>
    </source>
</evidence>
<feature type="transmembrane region" description="Helical" evidence="1">
    <location>
        <begin position="20"/>
        <end position="41"/>
    </location>
</feature>
<dbReference type="Proteomes" id="UP000184211">
    <property type="component" value="Unassembled WGS sequence"/>
</dbReference>